<dbReference type="CDD" id="cd00609">
    <property type="entry name" value="AAT_like"/>
    <property type="match status" value="1"/>
</dbReference>
<dbReference type="SUPFAM" id="SSF53383">
    <property type="entry name" value="PLP-dependent transferases"/>
    <property type="match status" value="1"/>
</dbReference>
<keyword evidence="2 7" id="KW-0032">Aminotransferase</keyword>
<evidence type="ECO:0000256" key="4">
    <source>
        <dbReference type="ARBA" id="ARBA00022898"/>
    </source>
</evidence>
<comment type="similarity">
    <text evidence="1">Belongs to the class-II pyridoxal-phosphate-dependent aminotransferase family. Histidinol-phosphate aminotransferase subfamily.</text>
</comment>
<keyword evidence="3" id="KW-0808">Transferase</keyword>
<proteinExistence type="inferred from homology"/>
<dbReference type="Gene3D" id="3.90.1150.10">
    <property type="entry name" value="Aspartate Aminotransferase, domain 1"/>
    <property type="match status" value="1"/>
</dbReference>
<evidence type="ECO:0000256" key="3">
    <source>
        <dbReference type="ARBA" id="ARBA00022679"/>
    </source>
</evidence>
<accession>A0A967B8Z6</accession>
<dbReference type="PANTHER" id="PTHR43643">
    <property type="entry name" value="HISTIDINOL-PHOSPHATE AMINOTRANSFERASE 2"/>
    <property type="match status" value="1"/>
</dbReference>
<dbReference type="InterPro" id="IPR015421">
    <property type="entry name" value="PyrdxlP-dep_Trfase_major"/>
</dbReference>
<dbReference type="InterPro" id="IPR006311">
    <property type="entry name" value="TAT_signal"/>
</dbReference>
<dbReference type="InterPro" id="IPR004839">
    <property type="entry name" value="Aminotransferase_I/II_large"/>
</dbReference>
<dbReference type="RefSeq" id="WP_166316314.1">
    <property type="nucleotide sequence ID" value="NZ_WOTH01000021.1"/>
</dbReference>
<organism evidence="7 8">
    <name type="scientific">Acetobacter estunensis</name>
    <dbReference type="NCBI Taxonomy" id="104097"/>
    <lineage>
        <taxon>Bacteria</taxon>
        <taxon>Pseudomonadati</taxon>
        <taxon>Pseudomonadota</taxon>
        <taxon>Alphaproteobacteria</taxon>
        <taxon>Acetobacterales</taxon>
        <taxon>Acetobacteraceae</taxon>
        <taxon>Acetobacter</taxon>
    </lineage>
</organism>
<keyword evidence="8" id="KW-1185">Reference proteome</keyword>
<dbReference type="AlphaFoldDB" id="A0A967B8Z6"/>
<reference evidence="7" key="1">
    <citation type="submission" date="2019-11" db="EMBL/GenBank/DDBJ databases">
        <title>Description of new Acetobacter species.</title>
        <authorList>
            <person name="Cleenwerck I."/>
            <person name="Sombolestani A.S."/>
        </authorList>
    </citation>
    <scope>NUCLEOTIDE SEQUENCE</scope>
    <source>
        <strain evidence="7">LMG 1626</strain>
    </source>
</reference>
<dbReference type="Pfam" id="PF00155">
    <property type="entry name" value="Aminotran_1_2"/>
    <property type="match status" value="1"/>
</dbReference>
<keyword evidence="4" id="KW-0663">Pyridoxal phosphate</keyword>
<dbReference type="PANTHER" id="PTHR43643:SF3">
    <property type="entry name" value="HISTIDINOL-PHOSPHATE AMINOTRANSFERASE"/>
    <property type="match status" value="1"/>
</dbReference>
<protein>
    <submittedName>
        <fullName evidence="7">Aminotransferase class I/II-fold pyridoxal phosphate-dependent enzyme</fullName>
    </submittedName>
</protein>
<dbReference type="Proteomes" id="UP000597459">
    <property type="component" value="Unassembled WGS sequence"/>
</dbReference>
<dbReference type="GO" id="GO:0030170">
    <property type="term" value="F:pyridoxal phosphate binding"/>
    <property type="evidence" value="ECO:0007669"/>
    <property type="project" value="InterPro"/>
</dbReference>
<evidence type="ECO:0000256" key="1">
    <source>
        <dbReference type="ARBA" id="ARBA00007970"/>
    </source>
</evidence>
<evidence type="ECO:0000313" key="7">
    <source>
        <dbReference type="EMBL" id="NHO54356.1"/>
    </source>
</evidence>
<comment type="caution">
    <text evidence="7">The sequence shown here is derived from an EMBL/GenBank/DDBJ whole genome shotgun (WGS) entry which is preliminary data.</text>
</comment>
<dbReference type="InterPro" id="IPR050106">
    <property type="entry name" value="HistidinolP_aminotransfase"/>
</dbReference>
<gene>
    <name evidence="7" type="ORF">GOB87_10365</name>
</gene>
<comment type="pathway">
    <text evidence="5">Amino-acid biosynthesis.</text>
</comment>
<dbReference type="Gene3D" id="3.40.640.10">
    <property type="entry name" value="Type I PLP-dependent aspartate aminotransferase-like (Major domain)"/>
    <property type="match status" value="1"/>
</dbReference>
<sequence length="387" mass="43150">MPHIISGRLRQDTVTPEYSRRTFGQLAGLFSVGASFSSLVPSAHAQTPPSPTDSVFLDKNEYWTGPFPQAVQVAQQEILQGNRYDPGHVHEAFLKTVAVTERVPLDHALVWQGSMDPLIRSVASFASPQRGLVTVDPTFEVPWAVAKYLNIPVQRVPLTAEGRYATRARSLLTANPQAGLYYICSPNNPTGTPTPLDEIRWLLEHKPVDAVVLVDEAYIHFSENPSAFPLLKDRKDLLILRTFSKLFGMAGLRVGLSFAHPELHSRMMRYDGETATKLINVAALAGARESLLSPEKIRQRREDMASVRREVEAHLTKRRIAFVPGSVANMIMVDWGHPAKNVAAAFAKEGVIIGRNWPIWPNVSRITLGSREEMQVFFQQVDRLFPA</sequence>
<evidence type="ECO:0000313" key="8">
    <source>
        <dbReference type="Proteomes" id="UP000597459"/>
    </source>
</evidence>
<evidence type="ECO:0000259" key="6">
    <source>
        <dbReference type="Pfam" id="PF00155"/>
    </source>
</evidence>
<dbReference type="PROSITE" id="PS51318">
    <property type="entry name" value="TAT"/>
    <property type="match status" value="1"/>
</dbReference>
<feature type="domain" description="Aminotransferase class I/classII large" evidence="6">
    <location>
        <begin position="55"/>
        <end position="378"/>
    </location>
</feature>
<evidence type="ECO:0000256" key="2">
    <source>
        <dbReference type="ARBA" id="ARBA00022576"/>
    </source>
</evidence>
<name>A0A967B8Z6_9PROT</name>
<dbReference type="GO" id="GO:0008483">
    <property type="term" value="F:transaminase activity"/>
    <property type="evidence" value="ECO:0007669"/>
    <property type="project" value="UniProtKB-KW"/>
</dbReference>
<dbReference type="InterPro" id="IPR015424">
    <property type="entry name" value="PyrdxlP-dep_Trfase"/>
</dbReference>
<dbReference type="EMBL" id="WOTH01000021">
    <property type="protein sequence ID" value="NHO54356.1"/>
    <property type="molecule type" value="Genomic_DNA"/>
</dbReference>
<evidence type="ECO:0000256" key="5">
    <source>
        <dbReference type="ARBA" id="ARBA00029440"/>
    </source>
</evidence>
<dbReference type="InterPro" id="IPR015422">
    <property type="entry name" value="PyrdxlP-dep_Trfase_small"/>
</dbReference>